<evidence type="ECO:0000259" key="5">
    <source>
        <dbReference type="Pfam" id="PF00692"/>
    </source>
</evidence>
<dbReference type="Pfam" id="PF00692">
    <property type="entry name" value="dUTPase"/>
    <property type="match status" value="1"/>
</dbReference>
<dbReference type="PANTHER" id="PTHR11241:SF0">
    <property type="entry name" value="DEOXYURIDINE 5'-TRIPHOSPHATE NUCLEOTIDOHYDROLASE"/>
    <property type="match status" value="1"/>
</dbReference>
<dbReference type="PANTHER" id="PTHR11241">
    <property type="entry name" value="DEOXYURIDINE 5'-TRIPHOSPHATE NUCLEOTIDOHYDROLASE"/>
    <property type="match status" value="1"/>
</dbReference>
<dbReference type="EMBL" id="LC738883">
    <property type="protein sequence ID" value="BDT63311.1"/>
    <property type="molecule type" value="Genomic_DNA"/>
</dbReference>
<dbReference type="GO" id="GO:0004170">
    <property type="term" value="F:dUTP diphosphatase activity"/>
    <property type="evidence" value="ECO:0007669"/>
    <property type="project" value="UniProtKB-EC"/>
</dbReference>
<evidence type="ECO:0000313" key="6">
    <source>
        <dbReference type="EMBL" id="BDT63311.1"/>
    </source>
</evidence>
<evidence type="ECO:0000256" key="3">
    <source>
        <dbReference type="ARBA" id="ARBA00022801"/>
    </source>
</evidence>
<keyword evidence="3" id="KW-0378">Hydrolase</keyword>
<dbReference type="GO" id="GO:0000287">
    <property type="term" value="F:magnesium ion binding"/>
    <property type="evidence" value="ECO:0007669"/>
    <property type="project" value="InterPro"/>
</dbReference>
<reference evidence="6" key="1">
    <citation type="submission" date="2022-10" db="EMBL/GenBank/DDBJ databases">
        <title>Genome sequences of endogenous nimaviruses in decapod crustaceans.</title>
        <authorList>
            <person name="Kawato S."/>
            <person name="Nozaki R."/>
            <person name="Kondo H."/>
            <person name="Hirono I."/>
        </authorList>
    </citation>
    <scope>NUCLEOTIDE SEQUENCE</scope>
    <source>
        <strain evidence="6">TUMSAT20210906</strain>
    </source>
</reference>
<dbReference type="CDD" id="cd07557">
    <property type="entry name" value="trimeric_dUTPase"/>
    <property type="match status" value="1"/>
</dbReference>
<evidence type="ECO:0000256" key="1">
    <source>
        <dbReference type="ARBA" id="ARBA00006581"/>
    </source>
</evidence>
<protein>
    <recommendedName>
        <fullName evidence="2">dUTP diphosphatase</fullName>
        <ecNumber evidence="2">3.6.1.23</ecNumber>
    </recommendedName>
</protein>
<proteinExistence type="inferred from homology"/>
<dbReference type="SUPFAM" id="SSF51283">
    <property type="entry name" value="dUTPase-like"/>
    <property type="match status" value="1"/>
</dbReference>
<dbReference type="Gene3D" id="2.70.40.10">
    <property type="match status" value="1"/>
</dbReference>
<dbReference type="InterPro" id="IPR036157">
    <property type="entry name" value="dUTPase-like_sf"/>
</dbReference>
<dbReference type="InterPro" id="IPR033704">
    <property type="entry name" value="dUTPase_trimeric"/>
</dbReference>
<comment type="similarity">
    <text evidence="1">Belongs to the dUTPase family.</text>
</comment>
<dbReference type="EC" id="3.6.1.23" evidence="2"/>
<feature type="domain" description="dUTPase-like" evidence="5">
    <location>
        <begin position="31"/>
        <end position="146"/>
    </location>
</feature>
<organism evidence="6">
    <name type="scientific">Armadillidium vulgare clopovirus</name>
    <dbReference type="NCBI Taxonomy" id="2984284"/>
    <lineage>
        <taxon>Viruses</taxon>
        <taxon>Viruses incertae sedis</taxon>
        <taxon>Naldaviricetes</taxon>
        <taxon>Nimaviridae</taxon>
    </lineage>
</organism>
<accession>A0A9C7BJ59</accession>
<dbReference type="InterPro" id="IPR029054">
    <property type="entry name" value="dUTPase-like"/>
</dbReference>
<dbReference type="InterPro" id="IPR008181">
    <property type="entry name" value="dUTPase"/>
</dbReference>
<dbReference type="GO" id="GO:0046081">
    <property type="term" value="P:dUTP catabolic process"/>
    <property type="evidence" value="ECO:0007669"/>
    <property type="project" value="InterPro"/>
</dbReference>
<keyword evidence="4" id="KW-0546">Nucleotide metabolism</keyword>
<evidence type="ECO:0000256" key="4">
    <source>
        <dbReference type="ARBA" id="ARBA00023080"/>
    </source>
</evidence>
<evidence type="ECO:0000256" key="2">
    <source>
        <dbReference type="ARBA" id="ARBA00012379"/>
    </source>
</evidence>
<sequence>MEEYAESPPPPPPPPPPTLYYQLLNENTYHPYKATAGSAGYDLAVPKAITIPKGSVEKICLDIKVKLPKRCYGRLALRSSSAMQGIDIRGGVIDNDYTGPIYAVLRNENLKKDFRVEKGARLVQLIPERYQPCEIERVKNIESIPHPHDIRADPINVPSKRIRGTGGFGSSGLKEILI</sequence>
<dbReference type="GO" id="GO:0006226">
    <property type="term" value="P:dUMP biosynthetic process"/>
    <property type="evidence" value="ECO:0007669"/>
    <property type="project" value="InterPro"/>
</dbReference>
<name>A0A9C7BJ59_9VIRU</name>